<dbReference type="STRING" id="1392247.A0A3N4KZA6"/>
<dbReference type="GO" id="GO:0070124">
    <property type="term" value="P:mitochondrial translational initiation"/>
    <property type="evidence" value="ECO:0007669"/>
    <property type="project" value="TreeGrafter"/>
</dbReference>
<dbReference type="InParanoid" id="A0A3N4KZA6"/>
<dbReference type="AlphaFoldDB" id="A0A3N4KZA6"/>
<dbReference type="InterPro" id="IPR019814">
    <property type="entry name" value="Translation_initiation_fac_3_N"/>
</dbReference>
<dbReference type="SUPFAM" id="SSF54364">
    <property type="entry name" value="Translation initiation factor IF3, N-terminal domain"/>
    <property type="match status" value="1"/>
</dbReference>
<evidence type="ECO:0000313" key="6">
    <source>
        <dbReference type="Proteomes" id="UP000277580"/>
    </source>
</evidence>
<dbReference type="InterPro" id="IPR036788">
    <property type="entry name" value="T_IF-3_C_sf"/>
</dbReference>
<organism evidence="5 6">
    <name type="scientific">Morchella conica CCBAS932</name>
    <dbReference type="NCBI Taxonomy" id="1392247"/>
    <lineage>
        <taxon>Eukaryota</taxon>
        <taxon>Fungi</taxon>
        <taxon>Dikarya</taxon>
        <taxon>Ascomycota</taxon>
        <taxon>Pezizomycotina</taxon>
        <taxon>Pezizomycetes</taxon>
        <taxon>Pezizales</taxon>
        <taxon>Morchellaceae</taxon>
        <taxon>Morchella</taxon>
    </lineage>
</organism>
<dbReference type="PANTHER" id="PTHR10938">
    <property type="entry name" value="TRANSLATION INITIATION FACTOR IF-3"/>
    <property type="match status" value="1"/>
</dbReference>
<evidence type="ECO:0000256" key="1">
    <source>
        <dbReference type="ARBA" id="ARBA00005439"/>
    </source>
</evidence>
<dbReference type="Gene3D" id="3.10.20.80">
    <property type="entry name" value="Translation initiation factor 3 (IF-3), N-terminal domain"/>
    <property type="match status" value="1"/>
</dbReference>
<dbReference type="GO" id="GO:0005739">
    <property type="term" value="C:mitochondrion"/>
    <property type="evidence" value="ECO:0007669"/>
    <property type="project" value="TreeGrafter"/>
</dbReference>
<name>A0A3N4KZA6_9PEZI</name>
<proteinExistence type="inferred from homology"/>
<keyword evidence="6" id="KW-1185">Reference proteome</keyword>
<dbReference type="Proteomes" id="UP000277580">
    <property type="component" value="Unassembled WGS sequence"/>
</dbReference>
<dbReference type="PANTHER" id="PTHR10938:SF0">
    <property type="entry name" value="TRANSLATION INITIATION FACTOR IF-3, MITOCHONDRIAL"/>
    <property type="match status" value="1"/>
</dbReference>
<accession>A0A3N4KZA6</accession>
<keyword evidence="2" id="KW-0396">Initiation factor</keyword>
<evidence type="ECO:0000313" key="5">
    <source>
        <dbReference type="EMBL" id="RPB15904.1"/>
    </source>
</evidence>
<evidence type="ECO:0000256" key="2">
    <source>
        <dbReference type="ARBA" id="ARBA00022540"/>
    </source>
</evidence>
<dbReference type="Pfam" id="PF05198">
    <property type="entry name" value="IF3_N"/>
    <property type="match status" value="1"/>
</dbReference>
<dbReference type="GO" id="GO:0003743">
    <property type="term" value="F:translation initiation factor activity"/>
    <property type="evidence" value="ECO:0007669"/>
    <property type="project" value="UniProtKB-KW"/>
</dbReference>
<sequence>MSVRHLFRRSLLFCQQPLRPPSIVFRAIPAFPLANNSLLPIPRRRTLVDLAHCPRDEDILKISPQIQLIDADGQFKGVQALESVLRSYDRDIYHLVCINPVAENPICKIIMKQTLVEASYMMDKKKKTVTKDPSKIVKVVEISWATAENDLGHKIKKMVEFMQRGNRVEVVLGIKKGMAKQPLGKMAELLTRIRAEAEPYGREWKAPDGAVGMQYIIYFEGHRPKEEPKPVEEPMGPIKMKAKFAKINEERRLRYEK</sequence>
<dbReference type="OrthoDB" id="21573at2759"/>
<evidence type="ECO:0000256" key="3">
    <source>
        <dbReference type="ARBA" id="ARBA00022917"/>
    </source>
</evidence>
<feature type="domain" description="Translation initiation factor 3 N-terminal" evidence="4">
    <location>
        <begin position="63"/>
        <end position="114"/>
    </location>
</feature>
<dbReference type="InterPro" id="IPR001288">
    <property type="entry name" value="Translation_initiation_fac_3"/>
</dbReference>
<dbReference type="GO" id="GO:0043022">
    <property type="term" value="F:ribosome binding"/>
    <property type="evidence" value="ECO:0007669"/>
    <property type="project" value="TreeGrafter"/>
</dbReference>
<keyword evidence="3" id="KW-0648">Protein biosynthesis</keyword>
<dbReference type="GO" id="GO:0032790">
    <property type="term" value="P:ribosome disassembly"/>
    <property type="evidence" value="ECO:0007669"/>
    <property type="project" value="TreeGrafter"/>
</dbReference>
<gene>
    <name evidence="5" type="ORF">P167DRAFT_532844</name>
</gene>
<dbReference type="SUPFAM" id="SSF55200">
    <property type="entry name" value="Translation initiation factor IF3, C-terminal domain"/>
    <property type="match status" value="1"/>
</dbReference>
<comment type="similarity">
    <text evidence="1">Belongs to the IF-3 family.</text>
</comment>
<evidence type="ECO:0000259" key="4">
    <source>
        <dbReference type="Pfam" id="PF05198"/>
    </source>
</evidence>
<protein>
    <recommendedName>
        <fullName evidence="4">Translation initiation factor 3 N-terminal domain-containing protein</fullName>
    </recommendedName>
</protein>
<reference evidence="5 6" key="1">
    <citation type="journal article" date="2018" name="Nat. Ecol. Evol.">
        <title>Pezizomycetes genomes reveal the molecular basis of ectomycorrhizal truffle lifestyle.</title>
        <authorList>
            <person name="Murat C."/>
            <person name="Payen T."/>
            <person name="Noel B."/>
            <person name="Kuo A."/>
            <person name="Morin E."/>
            <person name="Chen J."/>
            <person name="Kohler A."/>
            <person name="Krizsan K."/>
            <person name="Balestrini R."/>
            <person name="Da Silva C."/>
            <person name="Montanini B."/>
            <person name="Hainaut M."/>
            <person name="Levati E."/>
            <person name="Barry K.W."/>
            <person name="Belfiori B."/>
            <person name="Cichocki N."/>
            <person name="Clum A."/>
            <person name="Dockter R.B."/>
            <person name="Fauchery L."/>
            <person name="Guy J."/>
            <person name="Iotti M."/>
            <person name="Le Tacon F."/>
            <person name="Lindquist E.A."/>
            <person name="Lipzen A."/>
            <person name="Malagnac F."/>
            <person name="Mello A."/>
            <person name="Molinier V."/>
            <person name="Miyauchi S."/>
            <person name="Poulain J."/>
            <person name="Riccioni C."/>
            <person name="Rubini A."/>
            <person name="Sitrit Y."/>
            <person name="Splivallo R."/>
            <person name="Traeger S."/>
            <person name="Wang M."/>
            <person name="Zifcakova L."/>
            <person name="Wipf D."/>
            <person name="Zambonelli A."/>
            <person name="Paolocci F."/>
            <person name="Nowrousian M."/>
            <person name="Ottonello S."/>
            <person name="Baldrian P."/>
            <person name="Spatafora J.W."/>
            <person name="Henrissat B."/>
            <person name="Nagy L.G."/>
            <person name="Aury J.M."/>
            <person name="Wincker P."/>
            <person name="Grigoriev I.V."/>
            <person name="Bonfante P."/>
            <person name="Martin F.M."/>
        </authorList>
    </citation>
    <scope>NUCLEOTIDE SEQUENCE [LARGE SCALE GENOMIC DNA]</scope>
    <source>
        <strain evidence="5 6">CCBAS932</strain>
    </source>
</reference>
<dbReference type="InterPro" id="IPR036787">
    <property type="entry name" value="T_IF-3_N_sf"/>
</dbReference>
<dbReference type="EMBL" id="ML119111">
    <property type="protein sequence ID" value="RPB15904.1"/>
    <property type="molecule type" value="Genomic_DNA"/>
</dbReference>
<dbReference type="Gene3D" id="3.30.110.10">
    <property type="entry name" value="Translation initiation factor 3 (IF-3), C-terminal domain"/>
    <property type="match status" value="1"/>
</dbReference>